<dbReference type="Gene3D" id="3.40.50.150">
    <property type="entry name" value="Vaccinia Virus protein VP39"/>
    <property type="match status" value="1"/>
</dbReference>
<keyword evidence="4" id="KW-0819">tRNA processing</keyword>
<feature type="binding site" evidence="4">
    <location>
        <position position="86"/>
    </location>
    <ligand>
        <name>S-adenosyl-L-methionine</name>
        <dbReference type="ChEBI" id="CHEBI:59789"/>
    </ligand>
</feature>
<keyword evidence="1 4" id="KW-0489">Methyltransferase</keyword>
<dbReference type="EC" id="2.1.1.-" evidence="4"/>
<dbReference type="SUPFAM" id="SSF53335">
    <property type="entry name" value="S-adenosyl-L-methionine-dependent methyltransferases"/>
    <property type="match status" value="1"/>
</dbReference>
<sequence length="221" mass="24937">MNNIVNEAVEAYIRDVLPKSKGVLKEMEAYAEVNHVPIIHPEVAKLLEVLTKIHKPQQILEVGTAIGYSAMILCNASDQGQLISIERRTDMIEKAASYIQRAGLENQIRILYGNAEEILPTIDQKFDMIFLDAAKGQYMEFLSSCIHLLREGGILISDNVLYKGMVASNEYVIRRKKTIVKRMRTYLDYIMDHTSLTSCLLPVGDGIAISYKNTEVNLCKK</sequence>
<keyword evidence="4" id="KW-0460">Magnesium</keyword>
<comment type="similarity">
    <text evidence="4">Belongs to the class I-like SAM-binding methyltransferase superfamily. Cation-dependent O-methyltransferase family.</text>
</comment>
<keyword evidence="4" id="KW-0479">Metal-binding</keyword>
<evidence type="ECO:0000313" key="6">
    <source>
        <dbReference type="Proteomes" id="UP000579281"/>
    </source>
</evidence>
<comment type="caution">
    <text evidence="5">The sequence shown here is derived from an EMBL/GenBank/DDBJ whole genome shotgun (WGS) entry which is preliminary data.</text>
</comment>
<protein>
    <recommendedName>
        <fullName evidence="4">tRNA 5-hydroxyuridine methyltransferase</fullName>
        <ecNumber evidence="4">2.1.1.-</ecNumber>
    </recommendedName>
    <alternativeName>
        <fullName evidence="4">ho5U methyltransferase</fullName>
    </alternativeName>
</protein>
<dbReference type="RefSeq" id="WP_184308498.1">
    <property type="nucleotide sequence ID" value="NZ_JACHEN010000004.1"/>
</dbReference>
<keyword evidence="3 4" id="KW-0949">S-adenosyl-L-methionine</keyword>
<dbReference type="PANTHER" id="PTHR43836:SF2">
    <property type="entry name" value="CATECHOL O-METHYLTRANSFERASE 1-RELATED"/>
    <property type="match status" value="1"/>
</dbReference>
<comment type="catalytic activity">
    <reaction evidence="4">
        <text>5-hydroxyuridine(34) in tRNA + S-adenosyl-L-methionine = 5-methoxyuridine(34) in tRNA + S-adenosyl-L-homocysteine + H(+)</text>
        <dbReference type="Rhea" id="RHEA:60524"/>
        <dbReference type="Rhea" id="RHEA-COMP:13381"/>
        <dbReference type="Rhea" id="RHEA-COMP:15591"/>
        <dbReference type="ChEBI" id="CHEBI:15378"/>
        <dbReference type="ChEBI" id="CHEBI:57856"/>
        <dbReference type="ChEBI" id="CHEBI:59789"/>
        <dbReference type="ChEBI" id="CHEBI:136877"/>
        <dbReference type="ChEBI" id="CHEBI:143860"/>
    </reaction>
</comment>
<dbReference type="GO" id="GO:0008171">
    <property type="term" value="F:O-methyltransferase activity"/>
    <property type="evidence" value="ECO:0007669"/>
    <property type="project" value="InterPro"/>
</dbReference>
<dbReference type="InterPro" id="IPR043675">
    <property type="entry name" value="TrmR_methyltr"/>
</dbReference>
<keyword evidence="2 4" id="KW-0808">Transferase</keyword>
<comment type="subunit">
    <text evidence="4">Homodimer.</text>
</comment>
<dbReference type="PANTHER" id="PTHR43836">
    <property type="entry name" value="CATECHOL O-METHYLTRANSFERASE 1-RELATED"/>
    <property type="match status" value="1"/>
</dbReference>
<dbReference type="Pfam" id="PF01596">
    <property type="entry name" value="Methyltransf_3"/>
    <property type="match status" value="1"/>
</dbReference>
<comment type="function">
    <text evidence="4">Catalyzes the methylation of 5-hydroxyuridine (ho5U) to form 5-methoxyuridine (mo5U) at position 34 in tRNAs.</text>
</comment>
<name>A0A841KX78_9FIRM</name>
<evidence type="ECO:0000256" key="2">
    <source>
        <dbReference type="ARBA" id="ARBA00022679"/>
    </source>
</evidence>
<dbReference type="CDD" id="cd02440">
    <property type="entry name" value="AdoMet_MTases"/>
    <property type="match status" value="1"/>
</dbReference>
<accession>A0A841KX78</accession>
<dbReference type="HAMAP" id="MF_02217">
    <property type="entry name" value="TrmR_methyltr"/>
    <property type="match status" value="1"/>
</dbReference>
<evidence type="ECO:0000256" key="1">
    <source>
        <dbReference type="ARBA" id="ARBA00022603"/>
    </source>
</evidence>
<dbReference type="Proteomes" id="UP000579281">
    <property type="component" value="Unassembled WGS sequence"/>
</dbReference>
<reference evidence="5 6" key="1">
    <citation type="submission" date="2020-08" db="EMBL/GenBank/DDBJ databases">
        <title>Genomic Encyclopedia of Type Strains, Phase IV (KMG-IV): sequencing the most valuable type-strain genomes for metagenomic binning, comparative biology and taxonomic classification.</title>
        <authorList>
            <person name="Goeker M."/>
        </authorList>
    </citation>
    <scope>NUCLEOTIDE SEQUENCE [LARGE SCALE GENOMIC DNA]</scope>
    <source>
        <strain evidence="5 6">DSM 103526</strain>
    </source>
</reference>
<comment type="caution">
    <text evidence="4">Lacks conserved residue(s) required for the propagation of feature annotation.</text>
</comment>
<dbReference type="GO" id="GO:0030488">
    <property type="term" value="P:tRNA methylation"/>
    <property type="evidence" value="ECO:0007669"/>
    <property type="project" value="UniProtKB-UniRule"/>
</dbReference>
<keyword evidence="6" id="KW-1185">Reference proteome</keyword>
<feature type="binding site" evidence="4">
    <location>
        <position position="69"/>
    </location>
    <ligand>
        <name>S-adenosyl-L-methionine</name>
        <dbReference type="ChEBI" id="CHEBI:59789"/>
    </ligand>
</feature>
<organism evidence="5 6">
    <name type="scientific">Anaerosolibacter carboniphilus</name>
    <dbReference type="NCBI Taxonomy" id="1417629"/>
    <lineage>
        <taxon>Bacteria</taxon>
        <taxon>Bacillati</taxon>
        <taxon>Bacillota</taxon>
        <taxon>Clostridia</taxon>
        <taxon>Peptostreptococcales</taxon>
        <taxon>Thermotaleaceae</taxon>
        <taxon>Anaerosolibacter</taxon>
    </lineage>
</organism>
<gene>
    <name evidence="4" type="primary">trmR</name>
    <name evidence="5" type="ORF">HNQ80_000874</name>
</gene>
<proteinExistence type="inferred from homology"/>
<feature type="binding site" evidence="4">
    <location>
        <position position="158"/>
    </location>
    <ligand>
        <name>Mg(2+)</name>
        <dbReference type="ChEBI" id="CHEBI:18420"/>
    </ligand>
</feature>
<evidence type="ECO:0000313" key="5">
    <source>
        <dbReference type="EMBL" id="MBB6214789.1"/>
    </source>
</evidence>
<feature type="binding site" evidence="4">
    <location>
        <position position="39"/>
    </location>
    <ligand>
        <name>S-adenosyl-L-methionine</name>
        <dbReference type="ChEBI" id="CHEBI:59789"/>
    </ligand>
</feature>
<dbReference type="InterPro" id="IPR002935">
    <property type="entry name" value="SAM_O-MeTrfase"/>
</dbReference>
<dbReference type="EMBL" id="JACHEN010000004">
    <property type="protein sequence ID" value="MBB6214789.1"/>
    <property type="molecule type" value="Genomic_DNA"/>
</dbReference>
<feature type="binding site" evidence="4">
    <location>
        <position position="159"/>
    </location>
    <ligand>
        <name>Mg(2+)</name>
        <dbReference type="ChEBI" id="CHEBI:18420"/>
    </ligand>
</feature>
<dbReference type="PROSITE" id="PS51682">
    <property type="entry name" value="SAM_OMT_I"/>
    <property type="match status" value="1"/>
</dbReference>
<dbReference type="AlphaFoldDB" id="A0A841KX78"/>
<evidence type="ECO:0000256" key="4">
    <source>
        <dbReference type="HAMAP-Rule" id="MF_02217"/>
    </source>
</evidence>
<feature type="binding site" evidence="4">
    <location>
        <position position="132"/>
    </location>
    <ligand>
        <name>Mg(2+)</name>
        <dbReference type="ChEBI" id="CHEBI:18420"/>
    </ligand>
</feature>
<feature type="binding site" evidence="4">
    <location>
        <position position="132"/>
    </location>
    <ligand>
        <name>S-adenosyl-L-methionine</name>
        <dbReference type="ChEBI" id="CHEBI:59789"/>
    </ligand>
</feature>
<dbReference type="InterPro" id="IPR029063">
    <property type="entry name" value="SAM-dependent_MTases_sf"/>
</dbReference>
<dbReference type="GO" id="GO:0016300">
    <property type="term" value="F:tRNA (uridine) methyltransferase activity"/>
    <property type="evidence" value="ECO:0007669"/>
    <property type="project" value="UniProtKB-UniRule"/>
</dbReference>
<dbReference type="GO" id="GO:0000287">
    <property type="term" value="F:magnesium ion binding"/>
    <property type="evidence" value="ECO:0007669"/>
    <property type="project" value="UniProtKB-UniRule"/>
</dbReference>
<evidence type="ECO:0000256" key="3">
    <source>
        <dbReference type="ARBA" id="ARBA00022691"/>
    </source>
</evidence>